<gene>
    <name evidence="1" type="ORF">AMJ52_03735</name>
</gene>
<dbReference type="EMBL" id="LJNI01000034">
    <property type="protein sequence ID" value="KPJ73427.1"/>
    <property type="molecule type" value="Genomic_DNA"/>
</dbReference>
<dbReference type="AlphaFoldDB" id="A0A0S7YG10"/>
<name>A0A0S7YG10_UNCT6</name>
<accession>A0A0S7YG10</accession>
<organism evidence="1 2">
    <name type="scientific">candidate division TA06 bacterium DG_78</name>
    <dbReference type="NCBI Taxonomy" id="1703772"/>
    <lineage>
        <taxon>Bacteria</taxon>
        <taxon>Bacteria division TA06</taxon>
    </lineage>
</organism>
<reference evidence="1 2" key="1">
    <citation type="journal article" date="2015" name="Microbiome">
        <title>Genomic resolution of linkages in carbon, nitrogen, and sulfur cycling among widespread estuary sediment bacteria.</title>
        <authorList>
            <person name="Baker B.J."/>
            <person name="Lazar C.S."/>
            <person name="Teske A.P."/>
            <person name="Dick G.J."/>
        </authorList>
    </citation>
    <scope>NUCLEOTIDE SEQUENCE [LARGE SCALE GENOMIC DNA]</scope>
    <source>
        <strain evidence="1">DG_78</strain>
    </source>
</reference>
<dbReference type="Proteomes" id="UP000051012">
    <property type="component" value="Unassembled WGS sequence"/>
</dbReference>
<proteinExistence type="predicted"/>
<sequence>MKTLHVYEVQLLDGSRYRGEIVYKDDKKLVLRQQSPEQKLHLFYNGIISIKELGWLGVIS</sequence>
<evidence type="ECO:0000313" key="1">
    <source>
        <dbReference type="EMBL" id="KPJ73427.1"/>
    </source>
</evidence>
<protein>
    <submittedName>
        <fullName evidence="1">Uncharacterized protein</fullName>
    </submittedName>
</protein>
<comment type="caution">
    <text evidence="1">The sequence shown here is derived from an EMBL/GenBank/DDBJ whole genome shotgun (WGS) entry which is preliminary data.</text>
</comment>
<evidence type="ECO:0000313" key="2">
    <source>
        <dbReference type="Proteomes" id="UP000051012"/>
    </source>
</evidence>